<evidence type="ECO:0008006" key="3">
    <source>
        <dbReference type="Google" id="ProtNLM"/>
    </source>
</evidence>
<reference evidence="2" key="1">
    <citation type="journal article" date="2015" name="Nature">
        <title>Complex archaea that bridge the gap between prokaryotes and eukaryotes.</title>
        <authorList>
            <person name="Spang A."/>
            <person name="Saw J.H."/>
            <person name="Jorgensen S.L."/>
            <person name="Zaremba-Niedzwiedzka K."/>
            <person name="Martijn J."/>
            <person name="Lind A.E."/>
            <person name="van Eijk R."/>
            <person name="Schleper C."/>
            <person name="Guy L."/>
            <person name="Ettema T.J."/>
        </authorList>
    </citation>
    <scope>NUCLEOTIDE SEQUENCE</scope>
</reference>
<feature type="compositionally biased region" description="Polar residues" evidence="1">
    <location>
        <begin position="234"/>
        <end position="254"/>
    </location>
</feature>
<organism evidence="2">
    <name type="scientific">marine sediment metagenome</name>
    <dbReference type="NCBI Taxonomy" id="412755"/>
    <lineage>
        <taxon>unclassified sequences</taxon>
        <taxon>metagenomes</taxon>
        <taxon>ecological metagenomes</taxon>
    </lineage>
</organism>
<comment type="caution">
    <text evidence="2">The sequence shown here is derived from an EMBL/GenBank/DDBJ whole genome shotgun (WGS) entry which is preliminary data.</text>
</comment>
<sequence>MARLALPKKENELVDALDAELIPAEQEANVHVITHKIIDFYLGGGRQFKILDRFGASLSVAFENAKGELELRYEEISRLYLSEMGRYMKMEINPVAGKKGESLDALRKAAIGSATLGALSAPLPLESIKRQTIIPFLKHGTVGLNHIETGMSDMPDQIEVVPARQLRGIPSWVDGTGNLMGIARKRWVPIRWLSDRMKSVFDKRIDLKHPEGRMDARDVPWGGGPPDYHDRDSSTYGAASSWTPKTDSIGTQISKGGGGGYYDRPGPRKDGRLYVPLEEVYIYDDTQQFVARFIVKVGKTILIDENFEEQGTRVLCPLHVARHTDIGKMFARGFIAPLMPMNDQIEKMLQSLFKNIQELDMFGTLFIPGASGIDIKRWKTGPRPKAEKFEPDPLNPDLKPFTITPVNTGLMPAKLIDIAGGLLQKLSGQGPAFQGQTSGRIDSAAGLGFLFNTGNISLGLPSHGLADAFSGVYSRMLQVAKERMSPGETVKLATIDDAIAGVIIDPQTGDMRLAENPIPQPWEIKVDIKDRQPRDREIRKQELKELFTMQLVDPTRFWITVMEENLDMPGAPRELWETWRKCTWQIITLFRDGITPGNLDIGEHTQSPDIQLIKLAEFMNKIEYSLASEAVRKVFEVWKMDLEILAGQRFPSELPPPEEVAAMEAAGAQQRPGNQQMGIPPGMLPSGPLA</sequence>
<gene>
    <name evidence="2" type="ORF">LCGC14_0722180</name>
</gene>
<feature type="region of interest" description="Disordered" evidence="1">
    <location>
        <begin position="216"/>
        <end position="264"/>
    </location>
</feature>
<proteinExistence type="predicted"/>
<dbReference type="AlphaFoldDB" id="A0A0F9QX56"/>
<evidence type="ECO:0000256" key="1">
    <source>
        <dbReference type="SAM" id="MobiDB-lite"/>
    </source>
</evidence>
<protein>
    <recommendedName>
        <fullName evidence="3">Portal protein</fullName>
    </recommendedName>
</protein>
<name>A0A0F9QX56_9ZZZZ</name>
<evidence type="ECO:0000313" key="2">
    <source>
        <dbReference type="EMBL" id="KKN41562.1"/>
    </source>
</evidence>
<accession>A0A0F9QX56</accession>
<feature type="region of interest" description="Disordered" evidence="1">
    <location>
        <begin position="664"/>
        <end position="690"/>
    </location>
</feature>
<dbReference type="EMBL" id="LAZR01001641">
    <property type="protein sequence ID" value="KKN41562.1"/>
    <property type="molecule type" value="Genomic_DNA"/>
</dbReference>